<dbReference type="EMBL" id="CP026538">
    <property type="protein sequence ID" value="QAZ66116.1"/>
    <property type="molecule type" value="Genomic_DNA"/>
</dbReference>
<feature type="compositionally biased region" description="Polar residues" evidence="1">
    <location>
        <begin position="374"/>
        <end position="388"/>
    </location>
</feature>
<dbReference type="Gene3D" id="3.55.50.70">
    <property type="match status" value="1"/>
</dbReference>
<feature type="compositionally biased region" description="Pro residues" evidence="1">
    <location>
        <begin position="399"/>
        <end position="411"/>
    </location>
</feature>
<feature type="compositionally biased region" description="Polar residues" evidence="1">
    <location>
        <begin position="272"/>
        <end position="281"/>
    </location>
</feature>
<organism evidence="4 5">
    <name type="scientific">Solidesulfovibrio carbinolicus</name>
    <dbReference type="NCBI Taxonomy" id="296842"/>
    <lineage>
        <taxon>Bacteria</taxon>
        <taxon>Pseudomonadati</taxon>
        <taxon>Thermodesulfobacteriota</taxon>
        <taxon>Desulfovibrionia</taxon>
        <taxon>Desulfovibrionales</taxon>
        <taxon>Desulfovibrionaceae</taxon>
        <taxon>Solidesulfovibrio</taxon>
    </lineage>
</organism>
<proteinExistence type="predicted"/>
<dbReference type="AlphaFoldDB" id="A0A4P6HHZ2"/>
<dbReference type="InterPro" id="IPR018392">
    <property type="entry name" value="LysM"/>
</dbReference>
<reference evidence="4 5" key="1">
    <citation type="submission" date="2018-02" db="EMBL/GenBank/DDBJ databases">
        <title>Genome sequence of Desulfovibrio carbinolicus DSM 3852.</title>
        <authorList>
            <person name="Wilbanks E."/>
            <person name="Skennerton C.T."/>
            <person name="Orphan V.J."/>
        </authorList>
    </citation>
    <scope>NUCLEOTIDE SEQUENCE [LARGE SCALE GENOMIC DNA]</scope>
    <source>
        <strain evidence="4 5">DSM 3852</strain>
    </source>
</reference>
<feature type="domain" description="LysM" evidence="2">
    <location>
        <begin position="211"/>
        <end position="242"/>
    </location>
</feature>
<feature type="compositionally biased region" description="Basic and acidic residues" evidence="1">
    <location>
        <begin position="187"/>
        <end position="200"/>
    </location>
</feature>
<name>A0A4P6HHZ2_9BACT</name>
<evidence type="ECO:0000313" key="5">
    <source>
        <dbReference type="Proteomes" id="UP000293296"/>
    </source>
</evidence>
<feature type="region of interest" description="Disordered" evidence="1">
    <location>
        <begin position="262"/>
        <end position="282"/>
    </location>
</feature>
<feature type="region of interest" description="Disordered" evidence="1">
    <location>
        <begin position="346"/>
        <end position="418"/>
    </location>
</feature>
<evidence type="ECO:0000259" key="2">
    <source>
        <dbReference type="Pfam" id="PF01476"/>
    </source>
</evidence>
<dbReference type="CDD" id="cd00118">
    <property type="entry name" value="LysM"/>
    <property type="match status" value="1"/>
</dbReference>
<protein>
    <submittedName>
        <fullName evidence="4">Uncharacterized protein</fullName>
    </submittedName>
</protein>
<dbReference type="Proteomes" id="UP000293296">
    <property type="component" value="Chromosome"/>
</dbReference>
<dbReference type="InterPro" id="IPR018927">
    <property type="entry name" value="Pilus_synth_Q_C"/>
</dbReference>
<dbReference type="KEGG" id="dcb:C3Y92_02205"/>
<evidence type="ECO:0000313" key="4">
    <source>
        <dbReference type="EMBL" id="QAZ66116.1"/>
    </source>
</evidence>
<feature type="domain" description="Toxin co-regulated pilus biosynthesis protein Q C-terminal" evidence="3">
    <location>
        <begin position="412"/>
        <end position="488"/>
    </location>
</feature>
<feature type="compositionally biased region" description="Pro residues" evidence="1">
    <location>
        <begin position="355"/>
        <end position="371"/>
    </location>
</feature>
<sequence>MRLEMRSTFSLLVVLILLLPGCATMRGSRVDTGGMTAYDGVSVDYPGDAQALAASAAEEMAHRYPPARTTLTLIKTDSTFGQDLETALRGQGFPIAAPGASGVRVAYTLDVIREETPPTCYLRVQTSDGVAFGTLHALTGEPRQTKGENSLPESALSNSASAPEPHPLNDLPPAVATTPQPTPEMPSKLERKGATSRERNGISVRVTSSAAKIAKRNRISVDKFCRLNNVAPDAIIPAGRRVLLQEPHESWAGIMPLPEAARADSSSEVRQTKFTPSQATKDTPRAATILPAVAIKQPEAASIPAKTSFKVPADSLPAVPPAASSPVSRLIEVAAYSPVAPQAAPATAAAATPQQPTPLPGPAPLSPPAPSVPDRTTTQVTEPQSSGPGSAAPVAETPASPPPSPPTPPEPGWNVSPGSLHSQLGHWAMRAHYQLIWKAQHDFDLEARADFEGDFETAIKQLFAGLHRSGHALRVTLYRGNNVLEVAED</sequence>
<evidence type="ECO:0000259" key="3">
    <source>
        <dbReference type="Pfam" id="PF10671"/>
    </source>
</evidence>
<accession>A0A4P6HHZ2</accession>
<feature type="compositionally biased region" description="Basic and acidic residues" evidence="1">
    <location>
        <begin position="262"/>
        <end position="271"/>
    </location>
</feature>
<feature type="region of interest" description="Disordered" evidence="1">
    <location>
        <begin position="139"/>
        <end position="200"/>
    </location>
</feature>
<feature type="compositionally biased region" description="Polar residues" evidence="1">
    <location>
        <begin position="147"/>
        <end position="161"/>
    </location>
</feature>
<dbReference type="Pfam" id="PF01476">
    <property type="entry name" value="LysM"/>
    <property type="match status" value="1"/>
</dbReference>
<dbReference type="Pfam" id="PF10671">
    <property type="entry name" value="TcpQ"/>
    <property type="match status" value="1"/>
</dbReference>
<gene>
    <name evidence="4" type="ORF">C3Y92_02205</name>
</gene>
<keyword evidence="5" id="KW-1185">Reference proteome</keyword>
<evidence type="ECO:0000256" key="1">
    <source>
        <dbReference type="SAM" id="MobiDB-lite"/>
    </source>
</evidence>